<keyword evidence="1" id="KW-0949">S-adenosyl-L-methionine</keyword>
<dbReference type="InterPro" id="IPR007197">
    <property type="entry name" value="rSAM"/>
</dbReference>
<keyword evidence="7" id="KW-1185">Reference proteome</keyword>
<dbReference type="Pfam" id="PF04055">
    <property type="entry name" value="Radical_SAM"/>
    <property type="match status" value="1"/>
</dbReference>
<evidence type="ECO:0000256" key="3">
    <source>
        <dbReference type="ARBA" id="ARBA00023004"/>
    </source>
</evidence>
<comment type="caution">
    <text evidence="6">The sequence shown here is derived from an EMBL/GenBank/DDBJ whole genome shotgun (WGS) entry which is preliminary data.</text>
</comment>
<evidence type="ECO:0000259" key="5">
    <source>
        <dbReference type="PROSITE" id="PS51918"/>
    </source>
</evidence>
<accession>A0ABU0E0N7</accession>
<dbReference type="SUPFAM" id="SSF102114">
    <property type="entry name" value="Radical SAM enzymes"/>
    <property type="match status" value="1"/>
</dbReference>
<dbReference type="PANTHER" id="PTHR43726">
    <property type="entry name" value="3-METHYLORNITHINE SYNTHASE"/>
    <property type="match status" value="1"/>
</dbReference>
<dbReference type="EMBL" id="JAUSUR010000001">
    <property type="protein sequence ID" value="MDQ0360451.1"/>
    <property type="molecule type" value="Genomic_DNA"/>
</dbReference>
<dbReference type="SFLD" id="SFLDF00348">
    <property type="entry name" value="FeFe_hydrogenase_maturase_(Hyd"/>
    <property type="match status" value="1"/>
</dbReference>
<dbReference type="InterPro" id="IPR013785">
    <property type="entry name" value="Aldolase_TIM"/>
</dbReference>
<dbReference type="Proteomes" id="UP001230220">
    <property type="component" value="Unassembled WGS sequence"/>
</dbReference>
<dbReference type="SMART" id="SM00729">
    <property type="entry name" value="Elp3"/>
    <property type="match status" value="1"/>
</dbReference>
<keyword evidence="4" id="KW-0411">Iron-sulfur</keyword>
<dbReference type="InterPro" id="IPR024021">
    <property type="entry name" value="FeFe-hyd_HydE_rSAM"/>
</dbReference>
<reference evidence="6 7" key="1">
    <citation type="submission" date="2023-07" db="EMBL/GenBank/DDBJ databases">
        <title>Genomic Encyclopedia of Type Strains, Phase IV (KMG-IV): sequencing the most valuable type-strain genomes for metagenomic binning, comparative biology and taxonomic classification.</title>
        <authorList>
            <person name="Goeker M."/>
        </authorList>
    </citation>
    <scope>NUCLEOTIDE SEQUENCE [LARGE SCALE GENOMIC DNA]</scope>
    <source>
        <strain evidence="6 7">DSM 16784</strain>
    </source>
</reference>
<keyword evidence="3" id="KW-0408">Iron</keyword>
<gene>
    <name evidence="6" type="ORF">J2S15_001182</name>
</gene>
<feature type="domain" description="Radical SAM core" evidence="5">
    <location>
        <begin position="39"/>
        <end position="264"/>
    </location>
</feature>
<dbReference type="SFLD" id="SFLDS00029">
    <property type="entry name" value="Radical_SAM"/>
    <property type="match status" value="1"/>
</dbReference>
<sequence>MKKQWSKKDLIYLLELSQEEDIKKLFQYANKIRIQYVGKEVYYRGLIEFSNICNKDCLYCGIRKSNTKVMRYQMEKEEILREALWAYQEQYGSITLQSGEQTNSNYVKFCEDIILEINKKTKHALGITISMGEQEKEIYQKWFNAGASRYLLRIETSNELLYQKIHPQNENHSFQTRLACLRYLKDIGYQVGSGVMIGIPGQTCEDLANDLLFFEREDIDMIGMGPYIEQKDTPLYQQIEKVGYPILRDKQWRFQMSLKMIAIARILLKDVNIAATTALQALDPLGREKALKAGANVLMPIITNEEQRQKYQLYDQKPCINETAAQCKECLQRRVLSIANEIGYGKKGDSTHFLKRIR</sequence>
<protein>
    <submittedName>
        <fullName evidence="6">Biotin synthase</fullName>
        <ecNumber evidence="6">2.8.1.6</ecNumber>
    </submittedName>
</protein>
<dbReference type="EC" id="2.8.1.6" evidence="6"/>
<name>A0ABU0E0N7_9FIRM</name>
<dbReference type="GO" id="GO:0004076">
    <property type="term" value="F:biotin synthase activity"/>
    <property type="evidence" value="ECO:0007669"/>
    <property type="project" value="UniProtKB-EC"/>
</dbReference>
<dbReference type="InterPro" id="IPR034422">
    <property type="entry name" value="HydE/PylB-like"/>
</dbReference>
<dbReference type="SFLD" id="SFLDG01280">
    <property type="entry name" value="HydE/PylB-like"/>
    <property type="match status" value="1"/>
</dbReference>
<dbReference type="NCBIfam" id="TIGR03956">
    <property type="entry name" value="rSAM_HydE"/>
    <property type="match status" value="1"/>
</dbReference>
<evidence type="ECO:0000256" key="2">
    <source>
        <dbReference type="ARBA" id="ARBA00022723"/>
    </source>
</evidence>
<dbReference type="Gene3D" id="3.20.20.70">
    <property type="entry name" value="Aldolase class I"/>
    <property type="match status" value="1"/>
</dbReference>
<proteinExistence type="predicted"/>
<keyword evidence="6" id="KW-0808">Transferase</keyword>
<dbReference type="InterPro" id="IPR058240">
    <property type="entry name" value="rSAM_sf"/>
</dbReference>
<organism evidence="6 7">
    <name type="scientific">Breznakia pachnodae</name>
    <dbReference type="NCBI Taxonomy" id="265178"/>
    <lineage>
        <taxon>Bacteria</taxon>
        <taxon>Bacillati</taxon>
        <taxon>Bacillota</taxon>
        <taxon>Erysipelotrichia</taxon>
        <taxon>Erysipelotrichales</taxon>
        <taxon>Erysipelotrichaceae</taxon>
        <taxon>Breznakia</taxon>
    </lineage>
</organism>
<dbReference type="CDD" id="cd01335">
    <property type="entry name" value="Radical_SAM"/>
    <property type="match status" value="1"/>
</dbReference>
<evidence type="ECO:0000313" key="7">
    <source>
        <dbReference type="Proteomes" id="UP001230220"/>
    </source>
</evidence>
<dbReference type="PANTHER" id="PTHR43726:SF1">
    <property type="entry name" value="BIOTIN SYNTHASE"/>
    <property type="match status" value="1"/>
</dbReference>
<evidence type="ECO:0000256" key="4">
    <source>
        <dbReference type="ARBA" id="ARBA00023014"/>
    </source>
</evidence>
<dbReference type="InterPro" id="IPR006638">
    <property type="entry name" value="Elp3/MiaA/NifB-like_rSAM"/>
</dbReference>
<dbReference type="PIRSF" id="PIRSF004762">
    <property type="entry name" value="CHP00423"/>
    <property type="match status" value="1"/>
</dbReference>
<evidence type="ECO:0000256" key="1">
    <source>
        <dbReference type="ARBA" id="ARBA00022691"/>
    </source>
</evidence>
<dbReference type="PROSITE" id="PS51918">
    <property type="entry name" value="RADICAL_SAM"/>
    <property type="match status" value="1"/>
</dbReference>
<evidence type="ECO:0000313" key="6">
    <source>
        <dbReference type="EMBL" id="MDQ0360451.1"/>
    </source>
</evidence>
<keyword evidence="2" id="KW-0479">Metal-binding</keyword>
<dbReference type="SFLD" id="SFLDG01060">
    <property type="entry name" value="BATS_domain_containing"/>
    <property type="match status" value="1"/>
</dbReference>
<dbReference type="SFLD" id="SFLDG01082">
    <property type="entry name" value="B12-binding_domain_containing"/>
    <property type="match status" value="1"/>
</dbReference>